<dbReference type="EMBL" id="CP095049">
    <property type="protein sequence ID" value="UOQ52616.1"/>
    <property type="molecule type" value="Genomic_DNA"/>
</dbReference>
<organism evidence="2 3">
    <name type="scientific">Hymenobacter cellulosivorans</name>
    <dbReference type="NCBI Taxonomy" id="2932249"/>
    <lineage>
        <taxon>Bacteria</taxon>
        <taxon>Pseudomonadati</taxon>
        <taxon>Bacteroidota</taxon>
        <taxon>Cytophagia</taxon>
        <taxon>Cytophagales</taxon>
        <taxon>Hymenobacteraceae</taxon>
        <taxon>Hymenobacter</taxon>
    </lineage>
</organism>
<feature type="chain" id="PRO_5046761052" evidence="1">
    <location>
        <begin position="20"/>
        <end position="563"/>
    </location>
</feature>
<protein>
    <submittedName>
        <fullName evidence="2">T9SS type A sorting domain-containing protein</fullName>
    </submittedName>
</protein>
<proteinExistence type="predicted"/>
<accession>A0ABY4FDT3</accession>
<reference evidence="2 3" key="1">
    <citation type="submission" date="2022-04" db="EMBL/GenBank/DDBJ databases">
        <title>Hymenobacter sp. isolated from the air.</title>
        <authorList>
            <person name="Won M."/>
            <person name="Lee C.-M."/>
            <person name="Woen H.-Y."/>
            <person name="Kwon S.-W."/>
        </authorList>
    </citation>
    <scope>NUCLEOTIDE SEQUENCE [LARGE SCALE GENOMIC DNA]</scope>
    <source>
        <strain evidence="3">5116 S-27</strain>
    </source>
</reference>
<evidence type="ECO:0000313" key="3">
    <source>
        <dbReference type="Proteomes" id="UP000831785"/>
    </source>
</evidence>
<feature type="signal peptide" evidence="1">
    <location>
        <begin position="1"/>
        <end position="19"/>
    </location>
</feature>
<keyword evidence="3" id="KW-1185">Reference proteome</keyword>
<evidence type="ECO:0000313" key="2">
    <source>
        <dbReference type="EMBL" id="UOQ52616.1"/>
    </source>
</evidence>
<dbReference type="RefSeq" id="WP_244716758.1">
    <property type="nucleotide sequence ID" value="NZ_CP095049.1"/>
</dbReference>
<name>A0ABY4FDT3_9BACT</name>
<dbReference type="NCBIfam" id="TIGR04183">
    <property type="entry name" value="Por_Secre_tail"/>
    <property type="match status" value="1"/>
</dbReference>
<keyword evidence="1" id="KW-0732">Signal</keyword>
<dbReference type="PANTHER" id="PTHR35580:SF1">
    <property type="entry name" value="PHYTASE-LIKE DOMAIN-CONTAINING PROTEIN"/>
    <property type="match status" value="1"/>
</dbReference>
<gene>
    <name evidence="2" type="ORF">MUN80_23055</name>
</gene>
<evidence type="ECO:0000256" key="1">
    <source>
        <dbReference type="SAM" id="SignalP"/>
    </source>
</evidence>
<dbReference type="PANTHER" id="PTHR35580">
    <property type="entry name" value="CELL SURFACE GLYCOPROTEIN (S-LAYER PROTEIN)-LIKE PROTEIN"/>
    <property type="match status" value="1"/>
</dbReference>
<dbReference type="InterPro" id="IPR026444">
    <property type="entry name" value="Secre_tail"/>
</dbReference>
<sequence length="563" mass="55633">MNKFLLLAALLAGPGLTQAQSWQWVAAPTGTGNARVFATATDATGATVIAGDFTGTIMLGSTTLTSAGNRDVFVARLTSAGAFTQAVRAGGPDEDYAIDLALDASGTATVLGGFYSATAEFGSTVLTKVGPPGGAEVFVAQLGSAGTWTRAIPGGSGGAAFPSTLALDAAGNAVVAGFFYGPSTTFGPTTLANINTTGANVSAADIFVARLSSAGTWTQAVRGGGNGDDRAEGVALAADGTVVVVGSFRGQTMGLGTFSLVNADPSGQTNDVFVGRLGAAGAWTQAVRAGGAADDQARRLALDAAGNATIVGSFDSPAISFGSFTLTNANAAGTTSDIFAARFTPTGTWSQAVRAGGPGADRALAVAVSANGQATVGGLFASPTASFGNLSLSNADANGFSLDLFVARLNSEGSAWTQAVRAGAGSDEAVVDLALTNSGEATIAGLYLSTTTIGSTTLNSTTATDNTGFVARTTGLPLGVRQAAGTAPLAVYPNPAAAGAATLRLATATSVAQPLVLRDALGRVVRQTTLVAGQQEIQLPTVGLAPGVYLAEAGLSRVQVVVE</sequence>
<dbReference type="Proteomes" id="UP000831785">
    <property type="component" value="Chromosome"/>
</dbReference>
<dbReference type="InterPro" id="IPR052918">
    <property type="entry name" value="Motility_Chemotaxis_Reg"/>
</dbReference>